<accession>A0A401Z6M5</accession>
<dbReference type="InterPro" id="IPR003781">
    <property type="entry name" value="CoA-bd"/>
</dbReference>
<dbReference type="InterPro" id="IPR016181">
    <property type="entry name" value="Acyl_CoA_acyltransferase"/>
</dbReference>
<dbReference type="PROSITE" id="PS51186">
    <property type="entry name" value="GNAT"/>
    <property type="match status" value="1"/>
</dbReference>
<dbReference type="CDD" id="cd04301">
    <property type="entry name" value="NAT_SF"/>
    <property type="match status" value="1"/>
</dbReference>
<evidence type="ECO:0000259" key="1">
    <source>
        <dbReference type="PROSITE" id="PS51186"/>
    </source>
</evidence>
<dbReference type="Pfam" id="PF13607">
    <property type="entry name" value="Succ_CoA_lig"/>
    <property type="match status" value="1"/>
</dbReference>
<dbReference type="SUPFAM" id="SSF52210">
    <property type="entry name" value="Succinyl-CoA synthetase domains"/>
    <property type="match status" value="2"/>
</dbReference>
<reference evidence="2 3" key="1">
    <citation type="submission" date="2018-12" db="EMBL/GenBank/DDBJ databases">
        <title>Draft genome sequence of Embleya hyalina NBRC 13850T.</title>
        <authorList>
            <person name="Komaki H."/>
            <person name="Hosoyama A."/>
            <person name="Kimura A."/>
            <person name="Ichikawa N."/>
            <person name="Tamura T."/>
        </authorList>
    </citation>
    <scope>NUCLEOTIDE SEQUENCE [LARGE SCALE GENOMIC DNA]</scope>
    <source>
        <strain evidence="2 3">NBRC 13850</strain>
    </source>
</reference>
<comment type="caution">
    <text evidence="2">The sequence shown here is derived from an EMBL/GenBank/DDBJ whole genome shotgun (WGS) entry which is preliminary data.</text>
</comment>
<evidence type="ECO:0000313" key="3">
    <source>
        <dbReference type="Proteomes" id="UP000286931"/>
    </source>
</evidence>
<dbReference type="EMBL" id="BIFH01000067">
    <property type="protein sequence ID" value="GCE02517.1"/>
    <property type="molecule type" value="Genomic_DNA"/>
</dbReference>
<dbReference type="InterPro" id="IPR000182">
    <property type="entry name" value="GNAT_dom"/>
</dbReference>
<dbReference type="InterPro" id="IPR032875">
    <property type="entry name" value="Succ_CoA_lig_flav_dom"/>
</dbReference>
<dbReference type="SMART" id="SM00881">
    <property type="entry name" value="CoA_binding"/>
    <property type="match status" value="1"/>
</dbReference>
<dbReference type="InterPro" id="IPR043938">
    <property type="entry name" value="Ligase_CoA_dom"/>
</dbReference>
<dbReference type="GO" id="GO:0005524">
    <property type="term" value="F:ATP binding"/>
    <property type="evidence" value="ECO:0007669"/>
    <property type="project" value="InterPro"/>
</dbReference>
<dbReference type="Gene3D" id="3.30.470.20">
    <property type="entry name" value="ATP-grasp fold, B domain"/>
    <property type="match status" value="1"/>
</dbReference>
<feature type="domain" description="N-acetyltransferase" evidence="1">
    <location>
        <begin position="34"/>
        <end position="192"/>
    </location>
</feature>
<organism evidence="2 3">
    <name type="scientific">Embleya hyalina</name>
    <dbReference type="NCBI Taxonomy" id="516124"/>
    <lineage>
        <taxon>Bacteria</taxon>
        <taxon>Bacillati</taxon>
        <taxon>Actinomycetota</taxon>
        <taxon>Actinomycetes</taxon>
        <taxon>Kitasatosporales</taxon>
        <taxon>Streptomycetaceae</taxon>
        <taxon>Embleya</taxon>
    </lineage>
</organism>
<dbReference type="Pfam" id="PF19045">
    <property type="entry name" value="Ligase_CoA_2"/>
    <property type="match status" value="1"/>
</dbReference>
<gene>
    <name evidence="2" type="ORF">EHYA_10294</name>
</gene>
<dbReference type="Pfam" id="PF00583">
    <property type="entry name" value="Acetyltransf_1"/>
    <property type="match status" value="1"/>
</dbReference>
<dbReference type="Proteomes" id="UP000286931">
    <property type="component" value="Unassembled WGS sequence"/>
</dbReference>
<dbReference type="Gene3D" id="3.40.50.261">
    <property type="entry name" value="Succinyl-CoA synthetase domains"/>
    <property type="match status" value="2"/>
</dbReference>
<evidence type="ECO:0000313" key="2">
    <source>
        <dbReference type="EMBL" id="GCE02517.1"/>
    </source>
</evidence>
<keyword evidence="3" id="KW-1185">Reference proteome</keyword>
<dbReference type="GO" id="GO:0043758">
    <property type="term" value="F:acetate-CoA ligase (ADP-forming) activity"/>
    <property type="evidence" value="ECO:0007669"/>
    <property type="project" value="InterPro"/>
</dbReference>
<dbReference type="Pfam" id="PF13380">
    <property type="entry name" value="CoA_binding_2"/>
    <property type="match status" value="1"/>
</dbReference>
<dbReference type="SUPFAM" id="SSF51735">
    <property type="entry name" value="NAD(P)-binding Rossmann-fold domains"/>
    <property type="match status" value="1"/>
</dbReference>
<dbReference type="InterPro" id="IPR013815">
    <property type="entry name" value="ATP_grasp_subdomain_1"/>
</dbReference>
<dbReference type="GO" id="GO:0016747">
    <property type="term" value="F:acyltransferase activity, transferring groups other than amino-acyl groups"/>
    <property type="evidence" value="ECO:0007669"/>
    <property type="project" value="InterPro"/>
</dbReference>
<proteinExistence type="predicted"/>
<dbReference type="InterPro" id="IPR036291">
    <property type="entry name" value="NAD(P)-bd_dom_sf"/>
</dbReference>
<dbReference type="Pfam" id="PF13549">
    <property type="entry name" value="ATP-grasp_5"/>
    <property type="match status" value="1"/>
</dbReference>
<name>A0A401Z6M5_9ACTN</name>
<sequence length="913" mass="94929">MSGANRARVEGNGTMHEVDTPHAIWALAADGETVLLRRPGPEDRDRVLAMHRAMSAENLYLRFFGVSESAARATAERVSRPGRPGYGALIALTPDGDAVVGVVEYNGDGSGSDEAELALAVADAWQGRGIGTLLIEHVVTMARANGVRTLVADLLPWNRPMLRVLEDMGMPVRNRLVSGVLSCAIPLDGDIPTIERYLTAVARREALADVASLVPLFAPRSVAIAGAGRRVDSVGRALLHNIKAAGYTGSLSVLHPTAAEVDGVLAFPTPDLLPEIPDLVVVAVPADRVPDLVEDCGRAGVRAVVVVTSGGTPEQAARVHASIRRHGMRMVGPNCLGIAQTDPATALNATFGWAVPAPGGAGVAVQSGGVGIALIEQLNRLGIGVSTFASLGDKYDVSGNDMLQWWQADPRTTMAILHLESFGNPRKFSRIARTVGRAKPVLTVDAGRSAAGRRAAGSHTAAAVTPTVARGALFRQAGVTAVQTLGDLVAVAALLHAQPLPDGASVAVIGNAGGAGVLAADACVDAGLAVPRFGPDLEADLRALLPAGAACANPVDTTATVDGEILRRCVDRVLAAGHVDAVVLALAPTALGDPLGDILAGPAVRERPVLVIAPERAASVELLPAVDGAVPVYNDARTAAVALAHAYERSMWLTRPRGTVPPLPDVDRGAARALVADHLTREPDGGWLPPRECARLLGAYGIEVSPWRQAFDADEAVALARELAPLGAYGAVVLKAYGPHIVHKSDVGGVRLRLVGDDAVREAFTDLARRIGALMESVVIQPMAASGVELIAGVTQDEVLGPLVLFGLGGVTTDVLGDHGARLTPLTDLDAHTLLAGSRGAPLLYGHRGASPTDTAGIENILHRLSRLADDVPQLAEADLNPLVARPDGVTVLDARIRLAPRPGHDPYLRRLR</sequence>
<dbReference type="SUPFAM" id="SSF56059">
    <property type="entry name" value="Glutathione synthetase ATP-binding domain-like"/>
    <property type="match status" value="1"/>
</dbReference>
<dbReference type="SUPFAM" id="SSF55729">
    <property type="entry name" value="Acyl-CoA N-acyltransferases (Nat)"/>
    <property type="match status" value="1"/>
</dbReference>
<dbReference type="Gene3D" id="3.30.1490.20">
    <property type="entry name" value="ATP-grasp fold, A domain"/>
    <property type="match status" value="1"/>
</dbReference>
<dbReference type="PANTHER" id="PTHR42793:SF1">
    <property type="entry name" value="PEPTIDYL-LYSINE N-ACETYLTRANSFERASE PATZ"/>
    <property type="match status" value="1"/>
</dbReference>
<dbReference type="Gene3D" id="3.40.50.720">
    <property type="entry name" value="NAD(P)-binding Rossmann-like Domain"/>
    <property type="match status" value="1"/>
</dbReference>
<dbReference type="PANTHER" id="PTHR42793">
    <property type="entry name" value="COA BINDING DOMAIN CONTAINING PROTEIN"/>
    <property type="match status" value="1"/>
</dbReference>
<dbReference type="Gene3D" id="3.40.630.30">
    <property type="match status" value="1"/>
</dbReference>
<dbReference type="AlphaFoldDB" id="A0A401Z6M5"/>
<protein>
    <submittedName>
        <fullName evidence="2">Acyl-CoA synthetase</fullName>
    </submittedName>
</protein>
<dbReference type="InterPro" id="IPR016102">
    <property type="entry name" value="Succinyl-CoA_synth-like"/>
</dbReference>